<keyword evidence="4" id="KW-0472">Membrane</keyword>
<dbReference type="RefSeq" id="WP_159429754.1">
    <property type="nucleotide sequence ID" value="NZ_FNGO01000002.1"/>
</dbReference>
<evidence type="ECO:0000313" key="9">
    <source>
        <dbReference type="Proteomes" id="UP000199476"/>
    </source>
</evidence>
<dbReference type="InterPro" id="IPR039910">
    <property type="entry name" value="D15-like"/>
</dbReference>
<evidence type="ECO:0000256" key="6">
    <source>
        <dbReference type="SAM" id="SignalP"/>
    </source>
</evidence>
<dbReference type="InterPro" id="IPR034746">
    <property type="entry name" value="POTRA"/>
</dbReference>
<gene>
    <name evidence="8" type="ORF">SAMN04488692_10233</name>
</gene>
<evidence type="ECO:0000256" key="1">
    <source>
        <dbReference type="ARBA" id="ARBA00004370"/>
    </source>
</evidence>
<evidence type="ECO:0000256" key="5">
    <source>
        <dbReference type="ARBA" id="ARBA00023237"/>
    </source>
</evidence>
<reference evidence="8 9" key="1">
    <citation type="submission" date="2016-10" db="EMBL/GenBank/DDBJ databases">
        <authorList>
            <person name="de Groot N.N."/>
        </authorList>
    </citation>
    <scope>NUCLEOTIDE SEQUENCE [LARGE SCALE GENOMIC DNA]</scope>
    <source>
        <strain evidence="8 9">SLAS-1</strain>
    </source>
</reference>
<sequence>MRNKLTAAVVTIVLILSFTAAVQGQERVAEIVIEGNENISEETIRAEITTEPGDEYDREKLREDMERVYELGYFEDVNISFSTGAEGLVAFFRVHEFPVITEVDISGLEEIYSQEEILSVLNVEKDEVLNVERLNQGLQDLAFRFQDDGYVLARVEEVDFTPDGRFIVRGNPGYLNEIVLEGNEKTRDYVIMRELENLEQGEPINQRQIEQATQRLFRLEYFEELYPDLRMIDEQANKADLALEMEEADTGRLNFGAGYHSEDGWFGFVDAEETNLRGRGQNLGFEWRFGDETRYNLHFEEPRLYGTELGFGIEIYDEERIDTQVRGVETYFEHPLTDTWRGGLGLMYSRDIDERVSTRSVTNYVQRDTRNHPIDPDSGTMNRFSIETAGYVLGGDDDYFKARADNRTYHEGFADDHSIALRGEVGISNTDVPLHEEFIIGGPDTLRGYSRKRGDNMALFNAEYRFGITDTVQGAAFYDYGDVWDDDESTPHFFDLQRGTGLGVRLATPIGHIRLDYGFDDDWSGTPHIGFGQAF</sequence>
<evidence type="ECO:0000259" key="7">
    <source>
        <dbReference type="PROSITE" id="PS51779"/>
    </source>
</evidence>
<dbReference type="Pfam" id="PF07244">
    <property type="entry name" value="POTRA"/>
    <property type="match status" value="3"/>
</dbReference>
<comment type="subcellular location">
    <subcellularLocation>
        <location evidence="1">Membrane</location>
    </subcellularLocation>
</comment>
<dbReference type="PROSITE" id="PS51779">
    <property type="entry name" value="POTRA"/>
    <property type="match status" value="1"/>
</dbReference>
<feature type="signal peptide" evidence="6">
    <location>
        <begin position="1"/>
        <end position="20"/>
    </location>
</feature>
<keyword evidence="9" id="KW-1185">Reference proteome</keyword>
<evidence type="ECO:0000256" key="3">
    <source>
        <dbReference type="ARBA" id="ARBA00022729"/>
    </source>
</evidence>
<dbReference type="GO" id="GO:0019867">
    <property type="term" value="C:outer membrane"/>
    <property type="evidence" value="ECO:0007669"/>
    <property type="project" value="InterPro"/>
</dbReference>
<dbReference type="PANTHER" id="PTHR12815">
    <property type="entry name" value="SORTING AND ASSEMBLY MACHINERY SAMM50 PROTEIN FAMILY MEMBER"/>
    <property type="match status" value="1"/>
</dbReference>
<feature type="chain" id="PRO_5039375499" evidence="6">
    <location>
        <begin position="21"/>
        <end position="535"/>
    </location>
</feature>
<evidence type="ECO:0000256" key="2">
    <source>
        <dbReference type="ARBA" id="ARBA00022692"/>
    </source>
</evidence>
<accession>A0A1G9HU09</accession>
<feature type="domain" description="POTRA" evidence="7">
    <location>
        <begin position="26"/>
        <end position="97"/>
    </location>
</feature>
<protein>
    <submittedName>
        <fullName evidence="8">Beta-barrel assembly machine subunit BamA</fullName>
    </submittedName>
</protein>
<dbReference type="Proteomes" id="UP000199476">
    <property type="component" value="Unassembled WGS sequence"/>
</dbReference>
<dbReference type="STRING" id="321763.SAMN04488692_10233"/>
<dbReference type="EMBL" id="FNGO01000002">
    <property type="protein sequence ID" value="SDL16439.1"/>
    <property type="molecule type" value="Genomic_DNA"/>
</dbReference>
<evidence type="ECO:0000313" key="8">
    <source>
        <dbReference type="EMBL" id="SDL16439.1"/>
    </source>
</evidence>
<dbReference type="OrthoDB" id="9776356at2"/>
<dbReference type="Pfam" id="PF01103">
    <property type="entry name" value="Omp85"/>
    <property type="match status" value="1"/>
</dbReference>
<organism evidence="8 9">
    <name type="scientific">Halarsenatibacter silvermanii</name>
    <dbReference type="NCBI Taxonomy" id="321763"/>
    <lineage>
        <taxon>Bacteria</taxon>
        <taxon>Bacillati</taxon>
        <taxon>Bacillota</taxon>
        <taxon>Clostridia</taxon>
        <taxon>Halanaerobiales</taxon>
        <taxon>Halarsenatibacteraceae</taxon>
        <taxon>Halarsenatibacter</taxon>
    </lineage>
</organism>
<dbReference type="AlphaFoldDB" id="A0A1G9HU09"/>
<dbReference type="Gene3D" id="2.40.160.50">
    <property type="entry name" value="membrane protein fhac: a member of the omp85/tpsb transporter family"/>
    <property type="match status" value="1"/>
</dbReference>
<keyword evidence="5" id="KW-0998">Cell outer membrane</keyword>
<keyword evidence="3 6" id="KW-0732">Signal</keyword>
<name>A0A1G9HU09_9FIRM</name>
<proteinExistence type="predicted"/>
<evidence type="ECO:0000256" key="4">
    <source>
        <dbReference type="ARBA" id="ARBA00023136"/>
    </source>
</evidence>
<dbReference type="Gene3D" id="3.10.20.310">
    <property type="entry name" value="membrane protein fhac"/>
    <property type="match status" value="3"/>
</dbReference>
<dbReference type="PANTHER" id="PTHR12815:SF47">
    <property type="entry name" value="TRANSLOCATION AND ASSEMBLY MODULE SUBUNIT TAMA"/>
    <property type="match status" value="1"/>
</dbReference>
<keyword evidence="2" id="KW-0812">Transmembrane</keyword>
<dbReference type="InterPro" id="IPR000184">
    <property type="entry name" value="Bac_surfAg_D15"/>
</dbReference>
<dbReference type="InterPro" id="IPR010827">
    <property type="entry name" value="BamA/TamA_POTRA"/>
</dbReference>